<keyword evidence="8" id="KW-0539">Nucleus</keyword>
<keyword evidence="6" id="KW-0067">ATP-binding</keyword>
<keyword evidence="3" id="KW-0597">Phosphoprotein</keyword>
<evidence type="ECO:0000256" key="7">
    <source>
        <dbReference type="ARBA" id="ARBA00023134"/>
    </source>
</evidence>
<dbReference type="FunFam" id="3.40.50.300:FF:000105">
    <property type="entry name" value="BMS1 ribosome biogenesis factor"/>
    <property type="match status" value="1"/>
</dbReference>
<dbReference type="InterPro" id="IPR027417">
    <property type="entry name" value="P-loop_NTPase"/>
</dbReference>
<evidence type="ECO:0000256" key="5">
    <source>
        <dbReference type="ARBA" id="ARBA00022801"/>
    </source>
</evidence>
<dbReference type="EMBL" id="GL732736">
    <property type="protein sequence ID" value="EFX65646.1"/>
    <property type="molecule type" value="Genomic_DNA"/>
</dbReference>
<dbReference type="InParanoid" id="E9HRH6"/>
<evidence type="ECO:0000256" key="2">
    <source>
        <dbReference type="ARBA" id="ARBA00022517"/>
    </source>
</evidence>
<evidence type="ECO:0000256" key="10">
    <source>
        <dbReference type="ARBA" id="ARBA00061391"/>
    </source>
</evidence>
<organism evidence="11 12">
    <name type="scientific">Daphnia pulex</name>
    <name type="common">Water flea</name>
    <dbReference type="NCBI Taxonomy" id="6669"/>
    <lineage>
        <taxon>Eukaryota</taxon>
        <taxon>Metazoa</taxon>
        <taxon>Ecdysozoa</taxon>
        <taxon>Arthropoda</taxon>
        <taxon>Crustacea</taxon>
        <taxon>Branchiopoda</taxon>
        <taxon>Diplostraca</taxon>
        <taxon>Cladocera</taxon>
        <taxon>Anomopoda</taxon>
        <taxon>Daphniidae</taxon>
        <taxon>Daphnia</taxon>
    </lineage>
</organism>
<protein>
    <recommendedName>
        <fullName evidence="13">Bms1-type G domain-containing protein</fullName>
    </recommendedName>
</protein>
<keyword evidence="2" id="KW-0690">Ribosome biogenesis</keyword>
<comment type="subcellular location">
    <subcellularLocation>
        <location evidence="1">Nucleus</location>
        <location evidence="1">Nucleolus</location>
    </subcellularLocation>
</comment>
<evidence type="ECO:0000313" key="11">
    <source>
        <dbReference type="EMBL" id="EFX65646.1"/>
    </source>
</evidence>
<dbReference type="GO" id="GO:0032040">
    <property type="term" value="C:small-subunit processome"/>
    <property type="evidence" value="ECO:0007669"/>
    <property type="project" value="UniProtKB-ARBA"/>
</dbReference>
<keyword evidence="4" id="KW-0547">Nucleotide-binding</keyword>
<evidence type="ECO:0000256" key="9">
    <source>
        <dbReference type="ARBA" id="ARBA00049117"/>
    </source>
</evidence>
<dbReference type="Proteomes" id="UP000000305">
    <property type="component" value="Unassembled WGS sequence"/>
</dbReference>
<evidence type="ECO:0000256" key="8">
    <source>
        <dbReference type="ARBA" id="ARBA00023242"/>
    </source>
</evidence>
<dbReference type="InterPro" id="IPR039761">
    <property type="entry name" value="Bms1/Tsr1"/>
</dbReference>
<dbReference type="Pfam" id="PF22298">
    <property type="entry name" value="Tsr1_G-like"/>
    <property type="match status" value="1"/>
</dbReference>
<evidence type="ECO:0008006" key="13">
    <source>
        <dbReference type="Google" id="ProtNLM"/>
    </source>
</evidence>
<accession>E9HRH6</accession>
<keyword evidence="12" id="KW-1185">Reference proteome</keyword>
<keyword evidence="5" id="KW-0378">Hydrolase</keyword>
<dbReference type="SUPFAM" id="SSF52540">
    <property type="entry name" value="P-loop containing nucleoside triphosphate hydrolases"/>
    <property type="match status" value="1"/>
</dbReference>
<dbReference type="GO" id="GO:0042274">
    <property type="term" value="P:ribosomal small subunit biogenesis"/>
    <property type="evidence" value="ECO:0007669"/>
    <property type="project" value="UniProtKB-ARBA"/>
</dbReference>
<dbReference type="STRING" id="6669.E9HRH6"/>
<comment type="catalytic activity">
    <reaction evidence="9">
        <text>GTP + H2O = GDP + phosphate + H(+)</text>
        <dbReference type="Rhea" id="RHEA:19669"/>
        <dbReference type="ChEBI" id="CHEBI:15377"/>
        <dbReference type="ChEBI" id="CHEBI:15378"/>
        <dbReference type="ChEBI" id="CHEBI:37565"/>
        <dbReference type="ChEBI" id="CHEBI:43474"/>
        <dbReference type="ChEBI" id="CHEBI:58189"/>
    </reaction>
    <physiologicalReaction direction="left-to-right" evidence="9">
        <dbReference type="Rhea" id="RHEA:19670"/>
    </physiologicalReaction>
</comment>
<dbReference type="GO" id="GO:0005524">
    <property type="term" value="F:ATP binding"/>
    <property type="evidence" value="ECO:0007669"/>
    <property type="project" value="UniProtKB-KW"/>
</dbReference>
<dbReference type="Gene3D" id="3.40.50.300">
    <property type="entry name" value="P-loop containing nucleotide triphosphate hydrolases"/>
    <property type="match status" value="1"/>
</dbReference>
<proteinExistence type="inferred from homology"/>
<dbReference type="eggNOG" id="KOG1951">
    <property type="taxonomic scope" value="Eukaryota"/>
</dbReference>
<dbReference type="OrthoDB" id="10260897at2759"/>
<dbReference type="KEGG" id="dpx:DAPPUDRAFT_303569"/>
<dbReference type="GO" id="GO:0005654">
    <property type="term" value="C:nucleoplasm"/>
    <property type="evidence" value="ECO:0007669"/>
    <property type="project" value="UniProtKB-ARBA"/>
</dbReference>
<reference evidence="11 12" key="1">
    <citation type="journal article" date="2011" name="Science">
        <title>The ecoresponsive genome of Daphnia pulex.</title>
        <authorList>
            <person name="Colbourne J.K."/>
            <person name="Pfrender M.E."/>
            <person name="Gilbert D."/>
            <person name="Thomas W.K."/>
            <person name="Tucker A."/>
            <person name="Oakley T.H."/>
            <person name="Tokishita S."/>
            <person name="Aerts A."/>
            <person name="Arnold G.J."/>
            <person name="Basu M.K."/>
            <person name="Bauer D.J."/>
            <person name="Caceres C.E."/>
            <person name="Carmel L."/>
            <person name="Casola C."/>
            <person name="Choi J.H."/>
            <person name="Detter J.C."/>
            <person name="Dong Q."/>
            <person name="Dusheyko S."/>
            <person name="Eads B.D."/>
            <person name="Frohlich T."/>
            <person name="Geiler-Samerotte K.A."/>
            <person name="Gerlach D."/>
            <person name="Hatcher P."/>
            <person name="Jogdeo S."/>
            <person name="Krijgsveld J."/>
            <person name="Kriventseva E.V."/>
            <person name="Kultz D."/>
            <person name="Laforsch C."/>
            <person name="Lindquist E."/>
            <person name="Lopez J."/>
            <person name="Manak J.R."/>
            <person name="Muller J."/>
            <person name="Pangilinan J."/>
            <person name="Patwardhan R.P."/>
            <person name="Pitluck S."/>
            <person name="Pritham E.J."/>
            <person name="Rechtsteiner A."/>
            <person name="Rho M."/>
            <person name="Rogozin I.B."/>
            <person name="Sakarya O."/>
            <person name="Salamov A."/>
            <person name="Schaack S."/>
            <person name="Shapiro H."/>
            <person name="Shiga Y."/>
            <person name="Skalitzky C."/>
            <person name="Smith Z."/>
            <person name="Souvorov A."/>
            <person name="Sung W."/>
            <person name="Tang Z."/>
            <person name="Tsuchiya D."/>
            <person name="Tu H."/>
            <person name="Vos H."/>
            <person name="Wang M."/>
            <person name="Wolf Y.I."/>
            <person name="Yamagata H."/>
            <person name="Yamada T."/>
            <person name="Ye Y."/>
            <person name="Shaw J.R."/>
            <person name="Andrews J."/>
            <person name="Crease T.J."/>
            <person name="Tang H."/>
            <person name="Lucas S.M."/>
            <person name="Robertson H.M."/>
            <person name="Bork P."/>
            <person name="Koonin E.V."/>
            <person name="Zdobnov E.M."/>
            <person name="Grigoriev I.V."/>
            <person name="Lynch M."/>
            <person name="Boore J.L."/>
        </authorList>
    </citation>
    <scope>NUCLEOTIDE SEQUENCE [LARGE SCALE GENOMIC DNA]</scope>
</reference>
<sequence length="123" mass="13909">MVAIVGPAKVGKTTLLQALIKNFTRQNITSIQGPVTIVTGKKRRVTFMECNNDINSMIDIAKVADLVLLLTDASFGFEMEIFEFLNICQVHGFPRVMGVLTHLDMFKNNKQLKKTKKVLKHRF</sequence>
<dbReference type="AlphaFoldDB" id="E9HRH6"/>
<evidence type="ECO:0000256" key="4">
    <source>
        <dbReference type="ARBA" id="ARBA00022741"/>
    </source>
</evidence>
<evidence type="ECO:0000313" key="12">
    <source>
        <dbReference type="Proteomes" id="UP000000305"/>
    </source>
</evidence>
<dbReference type="HOGENOM" id="CLU_2017503_0_0_1"/>
<keyword evidence="7" id="KW-0342">GTP-binding</keyword>
<name>E9HRH6_DAPPU</name>
<evidence type="ECO:0000256" key="1">
    <source>
        <dbReference type="ARBA" id="ARBA00004604"/>
    </source>
</evidence>
<gene>
    <name evidence="11" type="ORF">DAPPUDRAFT_303569</name>
</gene>
<dbReference type="GO" id="GO:0005525">
    <property type="term" value="F:GTP binding"/>
    <property type="evidence" value="ECO:0007669"/>
    <property type="project" value="UniProtKB-KW"/>
</dbReference>
<dbReference type="PANTHER" id="PTHR12858:SF2">
    <property type="entry name" value="RIBOSOME BIOGENESIS PROTEIN BMS1 HOMOLOG"/>
    <property type="match status" value="1"/>
</dbReference>
<comment type="similarity">
    <text evidence="10">Belongs to the TRAFAC class translation factor GTPase superfamily. Bms1-like GTPase family. BMS1 subfamily.</text>
</comment>
<evidence type="ECO:0000256" key="3">
    <source>
        <dbReference type="ARBA" id="ARBA00022553"/>
    </source>
</evidence>
<evidence type="ECO:0000256" key="6">
    <source>
        <dbReference type="ARBA" id="ARBA00022840"/>
    </source>
</evidence>
<dbReference type="PANTHER" id="PTHR12858">
    <property type="entry name" value="RIBOSOME BIOGENESIS PROTEIN"/>
    <property type="match status" value="1"/>
</dbReference>
<dbReference type="GO" id="GO:0016787">
    <property type="term" value="F:hydrolase activity"/>
    <property type="evidence" value="ECO:0007669"/>
    <property type="project" value="UniProtKB-KW"/>
</dbReference>